<evidence type="ECO:0000259" key="2">
    <source>
        <dbReference type="PROSITE" id="PS50878"/>
    </source>
</evidence>
<dbReference type="Gene3D" id="3.10.10.10">
    <property type="entry name" value="HIV Type 1 Reverse Transcriptase, subunit A, domain 1"/>
    <property type="match status" value="1"/>
</dbReference>
<accession>A0A2I2KPR5</accession>
<dbReference type="Pfam" id="PF08388">
    <property type="entry name" value="GIIM"/>
    <property type="match status" value="1"/>
</dbReference>
<evidence type="ECO:0000256" key="1">
    <source>
        <dbReference type="ARBA" id="ARBA00025589"/>
    </source>
</evidence>
<dbReference type="InterPro" id="IPR043128">
    <property type="entry name" value="Rev_trsase/Diguanyl_cyclase"/>
</dbReference>
<protein>
    <submittedName>
        <fullName evidence="3">Retron-type reverse transcriptase</fullName>
        <ecNumber evidence="3">2.7.7.49</ecNumber>
    </submittedName>
</protein>
<keyword evidence="3" id="KW-0695">RNA-directed DNA polymerase</keyword>
<evidence type="ECO:0000313" key="4">
    <source>
        <dbReference type="Proteomes" id="UP000234331"/>
    </source>
</evidence>
<keyword evidence="3" id="KW-0548">Nucleotidyltransferase</keyword>
<dbReference type="EC" id="2.7.7.49" evidence="3"/>
<proteinExistence type="predicted"/>
<organism evidence="3 4">
    <name type="scientific">Frankia canadensis</name>
    <dbReference type="NCBI Taxonomy" id="1836972"/>
    <lineage>
        <taxon>Bacteria</taxon>
        <taxon>Bacillati</taxon>
        <taxon>Actinomycetota</taxon>
        <taxon>Actinomycetes</taxon>
        <taxon>Frankiales</taxon>
        <taxon>Frankiaceae</taxon>
        <taxon>Frankia</taxon>
    </lineage>
</organism>
<dbReference type="NCBIfam" id="TIGR04416">
    <property type="entry name" value="group_II_RT_mat"/>
    <property type="match status" value="1"/>
</dbReference>
<dbReference type="InterPro" id="IPR000477">
    <property type="entry name" value="RT_dom"/>
</dbReference>
<dbReference type="AlphaFoldDB" id="A0A2I2KPR5"/>
<dbReference type="PANTHER" id="PTHR34047">
    <property type="entry name" value="NUCLEAR INTRON MATURASE 1, MITOCHONDRIAL-RELATED"/>
    <property type="match status" value="1"/>
</dbReference>
<dbReference type="InterPro" id="IPR043502">
    <property type="entry name" value="DNA/RNA_pol_sf"/>
</dbReference>
<dbReference type="Proteomes" id="UP000234331">
    <property type="component" value="Unassembled WGS sequence"/>
</dbReference>
<dbReference type="InterPro" id="IPR051083">
    <property type="entry name" value="GrpII_Intron_Splice-Mob/Def"/>
</dbReference>
<evidence type="ECO:0000313" key="3">
    <source>
        <dbReference type="EMBL" id="SNQ47640.1"/>
    </source>
</evidence>
<comment type="function">
    <text evidence="1">Poorly processive, error-prone DNA polymerase involved in untargeted mutagenesis. Copies undamaged DNA at stalled replication forks, which arise in vivo from mismatched or misaligned primer ends. These misaligned primers can be extended by PolIV. Exhibits no 3'-5' exonuclease (proofreading) activity. May be involved in translesional synthesis, in conjunction with the beta clamp from PolIII.</text>
</comment>
<dbReference type="PANTHER" id="PTHR34047:SF8">
    <property type="entry name" value="PROTEIN YKFC"/>
    <property type="match status" value="1"/>
</dbReference>
<dbReference type="EMBL" id="FZMO01000112">
    <property type="protein sequence ID" value="SNQ47640.1"/>
    <property type="molecule type" value="Genomic_DNA"/>
</dbReference>
<keyword evidence="3" id="KW-0808">Transferase</keyword>
<dbReference type="Pfam" id="PF00078">
    <property type="entry name" value="RVT_1"/>
    <property type="match status" value="1"/>
</dbReference>
<dbReference type="InterPro" id="IPR030931">
    <property type="entry name" value="Group_II_RT_mat"/>
</dbReference>
<reference evidence="3 4" key="1">
    <citation type="submission" date="2017-06" db="EMBL/GenBank/DDBJ databases">
        <authorList>
            <person name="Kim H.J."/>
            <person name="Triplett B.A."/>
        </authorList>
    </citation>
    <scope>NUCLEOTIDE SEQUENCE [LARGE SCALE GENOMIC DNA]</scope>
    <source>
        <strain evidence="3">FRACA_ARgP5</strain>
    </source>
</reference>
<keyword evidence="4" id="KW-1185">Reference proteome</keyword>
<dbReference type="RefSeq" id="WP_207770259.1">
    <property type="nucleotide sequence ID" value="NZ_FZMO01000112.1"/>
</dbReference>
<dbReference type="Gene3D" id="3.30.70.270">
    <property type="match status" value="1"/>
</dbReference>
<dbReference type="SUPFAM" id="SSF56672">
    <property type="entry name" value="DNA/RNA polymerases"/>
    <property type="match status" value="1"/>
</dbReference>
<dbReference type="InterPro" id="IPR013597">
    <property type="entry name" value="Mat_intron_G2"/>
</dbReference>
<name>A0A2I2KPR5_9ACTN</name>
<dbReference type="CDD" id="cd01651">
    <property type="entry name" value="RT_G2_intron"/>
    <property type="match status" value="1"/>
</dbReference>
<dbReference type="PROSITE" id="PS50878">
    <property type="entry name" value="RT_POL"/>
    <property type="match status" value="1"/>
</dbReference>
<feature type="domain" description="Reverse transcriptase" evidence="2">
    <location>
        <begin position="8"/>
        <end position="239"/>
    </location>
</feature>
<sequence length="380" mass="43316">MTRLLGELATELREGAYRPMPLRRVWIPKPGGKDEMRPLSIPAVRDRIVQTALRIVLEPVFEADMAGCSFGFRPRRSAHDALQVLVDECYRGRRWVVETDIADCFTAIPFDGLMRAIEERVCDQSLLRLLRAVLRAGVMGGSEVRRPVSGTPQGGPLSPLLCNVYLHRLDREWDEGDGALVRFADDLLVMCWSRDQAERALERLIRLLADLGLTPKAAKTRIVHLQPDGGGFDFLGFHHRLVRSRGVLGKPKVTFLARWPSDRAMRHARDRIREITARSQQLLSPEVIVEQLNVFLRGWAGYFRFGHSARRLVAIWWFARGRLARFVRARYRRSMGFGWWVLVSSRPVDLGLVSLSGITVSPRAGKPWWEKPNAGGERRR</sequence>
<gene>
    <name evidence="3" type="ORF">FRACA_20036</name>
</gene>
<dbReference type="GO" id="GO:0003964">
    <property type="term" value="F:RNA-directed DNA polymerase activity"/>
    <property type="evidence" value="ECO:0007669"/>
    <property type="project" value="UniProtKB-KW"/>
</dbReference>